<protein>
    <recommendedName>
        <fullName evidence="2 5">Ribonucleoside-diphosphate reductase</fullName>
        <ecNumber evidence="2 5">1.17.4.1</ecNumber>
    </recommendedName>
</protein>
<dbReference type="Pfam" id="PF02867">
    <property type="entry name" value="Ribonuc_red_lgC"/>
    <property type="match status" value="1"/>
</dbReference>
<keyword evidence="4 5" id="KW-0215">Deoxyribonucleotide synthesis</keyword>
<gene>
    <name evidence="8" type="ORF">HOLleu_43316</name>
</gene>
<dbReference type="PANTHER" id="PTHR11573:SF6">
    <property type="entry name" value="RIBONUCLEOSIDE-DIPHOSPHATE REDUCTASE LARGE SUBUNIT"/>
    <property type="match status" value="1"/>
</dbReference>
<reference evidence="8" key="1">
    <citation type="submission" date="2021-10" db="EMBL/GenBank/DDBJ databases">
        <title>Tropical sea cucumber genome reveals ecological adaptation and Cuvierian tubules defense mechanism.</title>
        <authorList>
            <person name="Chen T."/>
        </authorList>
    </citation>
    <scope>NUCLEOTIDE SEQUENCE</scope>
    <source>
        <strain evidence="8">Nanhai2018</strain>
        <tissue evidence="8">Muscle</tissue>
    </source>
</reference>
<sequence length="829" mass="93928">MTVELFKDRKMVREFNSPEALKAYLQSLKSGYISQNEETLGELKNVNITNIVKLVKVTNWEEATYEVVKDKVLDIVVERFLKVHPDYDYLAGRILADNIWQHTEPTFSKAVEAIATRPGVISSTLCDFVKKNKERCDRVIHDIRDYTYKYMSMSVMEKSFLIRKDGVIYERPQYLWMRAALSLVQDPEHDWNKVVENYELLSKGIVSLSTPALMSSGTPVQNTASCYLMSLEDSAEGLGLGVGRIMKLITKGGGVGVSLAHIRVDGKEKDGDGAGKGVRAVMGMLNKVPIKRAGNVRQGAVATYLPIWHADIFHWLDSRTAVGDGKDKTHNLFMGIMICDEFMRRIEDNSMWYTMCPSYAEKLTQLTGREFDEYYLELITDGKYEACVEARELLNTLVNTINTTGMPYVIFSDHVNKRNNLHHLGVIESSNLCAEIMQYSSANDIAVCNLSTICVKKFVNPDTKTFDFQGLVGVARTVCRYLNVMIDKYEYSMDSQLLRKYADDGSVDFSNNVLSASNRRNRPMGVGIQGLYDALCLLDVVYSSKKAAILAGKMYEAIYFGLISESCLIAREKERPHDSFAGSKFSEGVFQFHMIPGFDCIAQLSHDLFDWNGLLKDVKKYGTYNGLFTAQPPTASSSQINGNVESIEAISSNRYTWCVQSGSFTVLNEHMVRDFEALGIWDKTMREELARSDGSVARIQRVPRRLKRKYKTVREIGHNVVLRLASYIQPFIDQSISLNHHMINEDLRQGESDVDIIYNHLRKAWKQNFKTGSYYMRAMAAQKAADFGKINEEEEEEDFSKIYSGDVKRPSHKLTVRYSSNQDCVACAS</sequence>
<dbReference type="PRINTS" id="PR01183">
    <property type="entry name" value="RIBORDTASEM1"/>
</dbReference>
<feature type="domain" description="Ribonucleotide reductase large subunit N-terminal" evidence="6">
    <location>
        <begin position="148"/>
        <end position="219"/>
    </location>
</feature>
<dbReference type="AlphaFoldDB" id="A0A9Q0YBQ2"/>
<name>A0A9Q0YBQ2_HOLLE</name>
<dbReference type="OrthoDB" id="3000483at2759"/>
<dbReference type="InterPro" id="IPR008926">
    <property type="entry name" value="RNR_R1-su_N"/>
</dbReference>
<dbReference type="PANTHER" id="PTHR11573">
    <property type="entry name" value="RIBONUCLEOSIDE-DIPHOSPHATE REDUCTASE LARGE CHAIN"/>
    <property type="match status" value="1"/>
</dbReference>
<keyword evidence="3 5" id="KW-0560">Oxidoreductase</keyword>
<evidence type="ECO:0000256" key="1">
    <source>
        <dbReference type="ARBA" id="ARBA00010406"/>
    </source>
</evidence>
<dbReference type="SUPFAM" id="SSF48168">
    <property type="entry name" value="R1 subunit of ribonucleotide reductase, N-terminal domain"/>
    <property type="match status" value="1"/>
</dbReference>
<evidence type="ECO:0000256" key="2">
    <source>
        <dbReference type="ARBA" id="ARBA00012274"/>
    </source>
</evidence>
<dbReference type="GO" id="GO:0004748">
    <property type="term" value="F:ribonucleoside-diphosphate reductase activity, thioredoxin disulfide as acceptor"/>
    <property type="evidence" value="ECO:0007669"/>
    <property type="project" value="UniProtKB-EC"/>
</dbReference>
<dbReference type="EC" id="1.17.4.1" evidence="2 5"/>
<comment type="similarity">
    <text evidence="1 5">Belongs to the ribonucleoside diphosphate reductase large chain family.</text>
</comment>
<evidence type="ECO:0000256" key="3">
    <source>
        <dbReference type="ARBA" id="ARBA00023002"/>
    </source>
</evidence>
<evidence type="ECO:0000313" key="8">
    <source>
        <dbReference type="EMBL" id="KAJ8018609.1"/>
    </source>
</evidence>
<comment type="function">
    <text evidence="5">Provides the precursors necessary for DNA synthesis. Catalyzes the biosynthesis of deoxyribonucleotides from the corresponding ribonucleotides.</text>
</comment>
<dbReference type="SUPFAM" id="SSF51998">
    <property type="entry name" value="PFL-like glycyl radical enzymes"/>
    <property type="match status" value="1"/>
</dbReference>
<accession>A0A9Q0YBQ2</accession>
<dbReference type="GO" id="GO:0009263">
    <property type="term" value="P:deoxyribonucleotide biosynthetic process"/>
    <property type="evidence" value="ECO:0007669"/>
    <property type="project" value="UniProtKB-KW"/>
</dbReference>
<evidence type="ECO:0000259" key="7">
    <source>
        <dbReference type="Pfam" id="PF02867"/>
    </source>
</evidence>
<dbReference type="NCBIfam" id="TIGR02506">
    <property type="entry name" value="NrdE_NrdA"/>
    <property type="match status" value="1"/>
</dbReference>
<evidence type="ECO:0000256" key="5">
    <source>
        <dbReference type="RuleBase" id="RU003410"/>
    </source>
</evidence>
<dbReference type="GO" id="GO:0005524">
    <property type="term" value="F:ATP binding"/>
    <property type="evidence" value="ECO:0007669"/>
    <property type="project" value="InterPro"/>
</dbReference>
<feature type="domain" description="Ribonucleotide reductase large subunit C-terminal" evidence="7">
    <location>
        <begin position="224"/>
        <end position="775"/>
    </location>
</feature>
<comment type="caution">
    <text evidence="8">The sequence shown here is derived from an EMBL/GenBank/DDBJ whole genome shotgun (WGS) entry which is preliminary data.</text>
</comment>
<comment type="catalytic activity">
    <reaction evidence="5">
        <text>a 2'-deoxyribonucleoside 5'-diphosphate + [thioredoxin]-disulfide + H2O = a ribonucleoside 5'-diphosphate + [thioredoxin]-dithiol</text>
        <dbReference type="Rhea" id="RHEA:23252"/>
        <dbReference type="Rhea" id="RHEA-COMP:10698"/>
        <dbReference type="Rhea" id="RHEA-COMP:10700"/>
        <dbReference type="ChEBI" id="CHEBI:15377"/>
        <dbReference type="ChEBI" id="CHEBI:29950"/>
        <dbReference type="ChEBI" id="CHEBI:50058"/>
        <dbReference type="ChEBI" id="CHEBI:57930"/>
        <dbReference type="ChEBI" id="CHEBI:73316"/>
        <dbReference type="EC" id="1.17.4.1"/>
    </reaction>
</comment>
<keyword evidence="9" id="KW-1185">Reference proteome</keyword>
<dbReference type="InterPro" id="IPR039718">
    <property type="entry name" value="Rrm1"/>
</dbReference>
<evidence type="ECO:0000259" key="6">
    <source>
        <dbReference type="Pfam" id="PF00317"/>
    </source>
</evidence>
<dbReference type="InterPro" id="IPR013509">
    <property type="entry name" value="RNR_lsu_N"/>
</dbReference>
<dbReference type="Pfam" id="PF00317">
    <property type="entry name" value="Ribonuc_red_lgN"/>
    <property type="match status" value="1"/>
</dbReference>
<evidence type="ECO:0000256" key="4">
    <source>
        <dbReference type="ARBA" id="ARBA00023116"/>
    </source>
</evidence>
<organism evidence="8 9">
    <name type="scientific">Holothuria leucospilota</name>
    <name type="common">Black long sea cucumber</name>
    <name type="synonym">Mertensiothuria leucospilota</name>
    <dbReference type="NCBI Taxonomy" id="206669"/>
    <lineage>
        <taxon>Eukaryota</taxon>
        <taxon>Metazoa</taxon>
        <taxon>Echinodermata</taxon>
        <taxon>Eleutherozoa</taxon>
        <taxon>Echinozoa</taxon>
        <taxon>Holothuroidea</taxon>
        <taxon>Aspidochirotacea</taxon>
        <taxon>Aspidochirotida</taxon>
        <taxon>Holothuriidae</taxon>
        <taxon>Holothuria</taxon>
    </lineage>
</organism>
<dbReference type="EMBL" id="JAIZAY010000267">
    <property type="protein sequence ID" value="KAJ8018609.1"/>
    <property type="molecule type" value="Genomic_DNA"/>
</dbReference>
<dbReference type="Gene3D" id="3.20.70.20">
    <property type="match status" value="1"/>
</dbReference>
<dbReference type="GO" id="GO:0005971">
    <property type="term" value="C:ribonucleoside-diphosphate reductase complex"/>
    <property type="evidence" value="ECO:0007669"/>
    <property type="project" value="TreeGrafter"/>
</dbReference>
<dbReference type="Proteomes" id="UP001152320">
    <property type="component" value="Unassembled WGS sequence"/>
</dbReference>
<proteinExistence type="inferred from homology"/>
<dbReference type="InterPro" id="IPR013346">
    <property type="entry name" value="NrdE_NrdA_C"/>
</dbReference>
<dbReference type="InterPro" id="IPR000788">
    <property type="entry name" value="RNR_lg_C"/>
</dbReference>
<evidence type="ECO:0000313" key="9">
    <source>
        <dbReference type="Proteomes" id="UP001152320"/>
    </source>
</evidence>